<feature type="region of interest" description="Disordered" evidence="1">
    <location>
        <begin position="117"/>
        <end position="143"/>
    </location>
</feature>
<feature type="region of interest" description="Disordered" evidence="1">
    <location>
        <begin position="1355"/>
        <end position="1450"/>
    </location>
</feature>
<evidence type="ECO:0000256" key="1">
    <source>
        <dbReference type="SAM" id="MobiDB-lite"/>
    </source>
</evidence>
<name>A0A0G4FMV5_VITBC</name>
<feature type="compositionally biased region" description="Acidic residues" evidence="1">
    <location>
        <begin position="130"/>
        <end position="140"/>
    </location>
</feature>
<feature type="compositionally biased region" description="Basic and acidic residues" evidence="1">
    <location>
        <begin position="1216"/>
        <end position="1245"/>
    </location>
</feature>
<feature type="compositionally biased region" description="Acidic residues" evidence="1">
    <location>
        <begin position="435"/>
        <end position="449"/>
    </location>
</feature>
<accession>A0A0G4FMV5</accession>
<feature type="compositionally biased region" description="Gly residues" evidence="1">
    <location>
        <begin position="75"/>
        <end position="84"/>
    </location>
</feature>
<feature type="compositionally biased region" description="Polar residues" evidence="1">
    <location>
        <begin position="1054"/>
        <end position="1066"/>
    </location>
</feature>
<feature type="region of interest" description="Disordered" evidence="1">
    <location>
        <begin position="392"/>
        <end position="503"/>
    </location>
</feature>
<proteinExistence type="predicted"/>
<feature type="compositionally biased region" description="Basic and acidic residues" evidence="1">
    <location>
        <begin position="1373"/>
        <end position="1383"/>
    </location>
</feature>
<keyword evidence="3" id="KW-1185">Reference proteome</keyword>
<feature type="region of interest" description="Disordered" evidence="1">
    <location>
        <begin position="593"/>
        <end position="647"/>
    </location>
</feature>
<feature type="compositionally biased region" description="Pro residues" evidence="1">
    <location>
        <begin position="971"/>
        <end position="981"/>
    </location>
</feature>
<feature type="region of interest" description="Disordered" evidence="1">
    <location>
        <begin position="956"/>
        <end position="1034"/>
    </location>
</feature>
<dbReference type="InParanoid" id="A0A0G4FMV5"/>
<feature type="region of interest" description="Disordered" evidence="1">
    <location>
        <begin position="1046"/>
        <end position="1078"/>
    </location>
</feature>
<dbReference type="VEuPathDB" id="CryptoDB:Vbra_21480"/>
<feature type="compositionally biased region" description="Acidic residues" evidence="1">
    <location>
        <begin position="1260"/>
        <end position="1270"/>
    </location>
</feature>
<evidence type="ECO:0000313" key="2">
    <source>
        <dbReference type="EMBL" id="CEM14914.1"/>
    </source>
</evidence>
<feature type="compositionally biased region" description="Acidic residues" evidence="1">
    <location>
        <begin position="1397"/>
        <end position="1408"/>
    </location>
</feature>
<feature type="compositionally biased region" description="Basic and acidic residues" evidence="1">
    <location>
        <begin position="479"/>
        <end position="496"/>
    </location>
</feature>
<dbReference type="Proteomes" id="UP000041254">
    <property type="component" value="Unassembled WGS sequence"/>
</dbReference>
<feature type="region of interest" description="Disordered" evidence="1">
    <location>
        <begin position="726"/>
        <end position="891"/>
    </location>
</feature>
<organism evidence="2 3">
    <name type="scientific">Vitrella brassicaformis (strain CCMP3155)</name>
    <dbReference type="NCBI Taxonomy" id="1169540"/>
    <lineage>
        <taxon>Eukaryota</taxon>
        <taxon>Sar</taxon>
        <taxon>Alveolata</taxon>
        <taxon>Colpodellida</taxon>
        <taxon>Vitrellaceae</taxon>
        <taxon>Vitrella</taxon>
    </lineage>
</organism>
<dbReference type="EMBL" id="CDMY01000461">
    <property type="protein sequence ID" value="CEM14914.1"/>
    <property type="molecule type" value="Genomic_DNA"/>
</dbReference>
<gene>
    <name evidence="2" type="ORF">Vbra_21480</name>
</gene>
<reference evidence="2 3" key="1">
    <citation type="submission" date="2014-11" db="EMBL/GenBank/DDBJ databases">
        <authorList>
            <person name="Zhu J."/>
            <person name="Qi W."/>
            <person name="Song R."/>
        </authorList>
    </citation>
    <scope>NUCLEOTIDE SEQUENCE [LARGE SCALE GENOMIC DNA]</scope>
</reference>
<feature type="region of interest" description="Disordered" evidence="1">
    <location>
        <begin position="1"/>
        <end position="91"/>
    </location>
</feature>
<sequence length="1450" mass="158275">MSSREGGAPRPPASTAGAVCVKQEPQADRTAPRAIPDLTMSPPVQQTSHGHHHDAASSGDPPDGCERVETEGAQSGRGGGGGQGEVASSSRHLRATALEDLEDDDGEEEDEMKLLIFRSSALLPPTTTGDEGESDGAEEAQDLRGRRRILAARKTAKEYHCLAKDCPPGAPAPPAGDPGCLVTADDGLCQSCMRAYRVASSIFTRLHRSHPKVRTTFTPAPPQHHQTRLHQDAVTVTIGPLTDTRGGRYYLRDLVVRPRNKLPKAVKPRDSMGGWSFFALIIKIPEVLRAPPDPDKDDFRVDSDGKRVFLRRKSLRDFKTETRAALDAYPKQRLQELRVLNGFGKINISWHKSAWEIQFYKCTESLLTRTISPQARTQEAIDKALEEAVQTRNELASDLGRPPIRSLPSRELPGEDRHEDRQGDYEVAIEGSGGEPEDEDKDENEEDNQGDNAALTSWKEEPTDPHQQQQQDQVHMGRKGGDDGNRKAPKRGREPSGDPFGGACALEKDALDAYAKERQAELRRLNGSMATHIGWQNNGGWVIQIHLQNQPKTCTFRARARTREAVDAALQEAVDKRNLLAKKVRLPPLRFPPIIASSDGEGEGNDGDEMDMAEHGSGAASEKDEEEEQKDEHDHKRRIRRGAAAGWSRTAVARQRDALDAYGKHRLTELRRLNGNESINIGWHNLSWQIQFWNKGGRLWRNISLPGRTREAVDKALEEAIHTRNQLAKNLGRPPIRSLQSGHGQGVAEGSGEARGEGEDGEVEGCVGAPEDEEEEEQDETDEEYTGKAQKRPIGRGASAAANGPPQGASVAHYRPPRPPPLLAAATRPPVRPPAPRVSAAEDAQMCDATDQQHNGVPFSEPQESRQVDGNWDEPPSHSPSDVRDAAASAAANVPRLPPFWRAMPPMRPPFWQPPPSFFGGRGGVVMGGMGGPPPAPGSLNGACIAFLPAVRPPITPAMPGLTRQIHGTTRPPPPPTPPSNRPSRAAYGDKRLSNVPLGRHRRIDQTPPAAAAASGRNERGQPGGNRPEHGGGASAAARLGVQVKIAPSGGGNSVQQGASESSRTEGQQKQQQKQMVPARCMERQLVNLDHDDLVKALERDEKSQLARRVLHIVRESGFNGSHLHEMRGMTAAQINSDCLGNAPQFRGQALDLRMWIDQIYNKHGGCVWAPVRIKEEPTEGERDGSGGEMDMAEHGSGGRLRETRMRSKTNTTAKRGREENGEEHLLSRLQRGGEGEAERDKDGQGEDADMEGSSVAPGDEQDQDDEQDNAFDGASVDRDALGRYAKHRLAELRRLNDARRLHGSGIINLGWHNSAWQIQFCHKGGRLSRTIRPPGRTQEAIDKALEEAINTRNQLARDFGRPPLRSLQSGRCHGEGEAHGEGEDGEMEGCVGAPEVEQEEEQDETDEEYGRKPQKRARGREAPAGSSADLEKDALDRCAQAAPGRAASP</sequence>
<protein>
    <submittedName>
        <fullName evidence="2">Uncharacterized protein</fullName>
    </submittedName>
</protein>
<feature type="region of interest" description="Disordered" evidence="1">
    <location>
        <begin position="1178"/>
        <end position="1278"/>
    </location>
</feature>
<evidence type="ECO:0000313" key="3">
    <source>
        <dbReference type="Proteomes" id="UP000041254"/>
    </source>
</evidence>
<feature type="compositionally biased region" description="Acidic residues" evidence="1">
    <location>
        <begin position="770"/>
        <end position="784"/>
    </location>
</feature>
<feature type="compositionally biased region" description="Acidic residues" evidence="1">
    <location>
        <begin position="600"/>
        <end position="611"/>
    </location>
</feature>
<feature type="compositionally biased region" description="Basic and acidic residues" evidence="1">
    <location>
        <begin position="412"/>
        <end position="424"/>
    </location>
</feature>